<dbReference type="OrthoDB" id="545169at2759"/>
<keyword evidence="2" id="KW-0472">Membrane</keyword>
<name>A0A0D0C2P6_9AGAR</name>
<organism evidence="4 5">
    <name type="scientific">Collybiopsis luxurians FD-317 M1</name>
    <dbReference type="NCBI Taxonomy" id="944289"/>
    <lineage>
        <taxon>Eukaryota</taxon>
        <taxon>Fungi</taxon>
        <taxon>Dikarya</taxon>
        <taxon>Basidiomycota</taxon>
        <taxon>Agaricomycotina</taxon>
        <taxon>Agaricomycetes</taxon>
        <taxon>Agaricomycetidae</taxon>
        <taxon>Agaricales</taxon>
        <taxon>Marasmiineae</taxon>
        <taxon>Omphalotaceae</taxon>
        <taxon>Collybiopsis</taxon>
        <taxon>Collybiopsis luxurians</taxon>
    </lineage>
</organism>
<dbReference type="HOGENOM" id="CLU_039076_2_1_1"/>
<dbReference type="EMBL" id="KN834797">
    <property type="protein sequence ID" value="KIK56554.1"/>
    <property type="molecule type" value="Genomic_DNA"/>
</dbReference>
<protein>
    <recommendedName>
        <fullName evidence="3">ER-bound oxygenase mpaB/mpaB'/Rubber oxygenase catalytic domain-containing protein</fullName>
    </recommendedName>
</protein>
<dbReference type="AlphaFoldDB" id="A0A0D0C2P6"/>
<reference evidence="4 5" key="1">
    <citation type="submission" date="2014-04" db="EMBL/GenBank/DDBJ databases">
        <title>Evolutionary Origins and Diversification of the Mycorrhizal Mutualists.</title>
        <authorList>
            <consortium name="DOE Joint Genome Institute"/>
            <consortium name="Mycorrhizal Genomics Consortium"/>
            <person name="Kohler A."/>
            <person name="Kuo A."/>
            <person name="Nagy L.G."/>
            <person name="Floudas D."/>
            <person name="Copeland A."/>
            <person name="Barry K.W."/>
            <person name="Cichocki N."/>
            <person name="Veneault-Fourrey C."/>
            <person name="LaButti K."/>
            <person name="Lindquist E.A."/>
            <person name="Lipzen A."/>
            <person name="Lundell T."/>
            <person name="Morin E."/>
            <person name="Murat C."/>
            <person name="Riley R."/>
            <person name="Ohm R."/>
            <person name="Sun H."/>
            <person name="Tunlid A."/>
            <person name="Henrissat B."/>
            <person name="Grigoriev I.V."/>
            <person name="Hibbett D.S."/>
            <person name="Martin F."/>
        </authorList>
    </citation>
    <scope>NUCLEOTIDE SEQUENCE [LARGE SCALE GENOMIC DNA]</scope>
    <source>
        <strain evidence="4 5">FD-317 M1</strain>
    </source>
</reference>
<keyword evidence="2" id="KW-0812">Transmembrane</keyword>
<accession>A0A0D0C2P6</accession>
<keyword evidence="2" id="KW-1133">Transmembrane helix</keyword>
<sequence length="503" mass="57367">MSLWTYLYSAPIFGDGERSVMLAKTVIGLAVISYLSAVRALRWRRFNAIHRKYESKYLQGDLSPEEAQEIIHTLCLYEMPMFMNFTIPFALFKAYAIPTISKILCDTKELKSIEGRSKRNADTEILISTWLFCPISGKSQDSSFVESSDTNREEIDDPRAMIALSRVNWLHSKYPITNDDYLYVLGLLIFEPTIWGSYGWRALSPMESQAFYILWAEIGRRMGIRDIPESREAFRQWMEEYEYRAIAPAQENHDVATYSAEELLHAIPKRFGIKGFVERLAICTLEEDARIAMVYVPISLLIKPLHTLFETIFTQRILTTFLLCFPFASLIRLPSQPLYIHAIFKTILYTIGFIQRYLCLPRSQSNPGGVILVPLDKASASASTSTPSTPRTGPAPASTSAPNAKLDGSTRLQPGHLHRMHPNWFQARPWYMPEPTGILGKLKNQASLTFGLYDALPSARLRSEGYRLEEMGPVRYEKHGHEEVMRKAEEMYGCPITGPFSRN</sequence>
<proteinExistence type="predicted"/>
<dbReference type="PANTHER" id="PTHR36124">
    <property type="match status" value="1"/>
</dbReference>
<dbReference type="InterPro" id="IPR018713">
    <property type="entry name" value="MPAB/Lcp_cat_dom"/>
</dbReference>
<dbReference type="Proteomes" id="UP000053593">
    <property type="component" value="Unassembled WGS sequence"/>
</dbReference>
<evidence type="ECO:0000313" key="4">
    <source>
        <dbReference type="EMBL" id="KIK56554.1"/>
    </source>
</evidence>
<gene>
    <name evidence="4" type="ORF">GYMLUDRAFT_263633</name>
</gene>
<dbReference type="GO" id="GO:0016491">
    <property type="term" value="F:oxidoreductase activity"/>
    <property type="evidence" value="ECO:0007669"/>
    <property type="project" value="InterPro"/>
</dbReference>
<keyword evidence="5" id="KW-1185">Reference proteome</keyword>
<evidence type="ECO:0000256" key="2">
    <source>
        <dbReference type="SAM" id="Phobius"/>
    </source>
</evidence>
<evidence type="ECO:0000313" key="5">
    <source>
        <dbReference type="Proteomes" id="UP000053593"/>
    </source>
</evidence>
<dbReference type="Pfam" id="PF09995">
    <property type="entry name" value="MPAB_Lcp_cat"/>
    <property type="match status" value="1"/>
</dbReference>
<evidence type="ECO:0000256" key="1">
    <source>
        <dbReference type="SAM" id="MobiDB-lite"/>
    </source>
</evidence>
<feature type="transmembrane region" description="Helical" evidence="2">
    <location>
        <begin position="181"/>
        <end position="200"/>
    </location>
</feature>
<dbReference type="PANTHER" id="PTHR36124:SF1">
    <property type="entry name" value="ER-BOUND OXYGENASE MPAB_MPAB'_RUBBER OXYGENASE CATALYTIC DOMAIN-CONTAINING PROTEIN"/>
    <property type="match status" value="1"/>
</dbReference>
<feature type="transmembrane region" description="Helical" evidence="2">
    <location>
        <begin position="20"/>
        <end position="41"/>
    </location>
</feature>
<feature type="region of interest" description="Disordered" evidence="1">
    <location>
        <begin position="382"/>
        <end position="412"/>
    </location>
</feature>
<evidence type="ECO:0000259" key="3">
    <source>
        <dbReference type="Pfam" id="PF09995"/>
    </source>
</evidence>
<dbReference type="InterPro" id="IPR046366">
    <property type="entry name" value="MPAB"/>
</dbReference>
<feature type="compositionally biased region" description="Low complexity" evidence="1">
    <location>
        <begin position="382"/>
        <end position="404"/>
    </location>
</feature>
<feature type="domain" description="ER-bound oxygenase mpaB/mpaB'/Rubber oxygenase catalytic" evidence="3">
    <location>
        <begin position="179"/>
        <end position="292"/>
    </location>
</feature>